<evidence type="ECO:0008006" key="3">
    <source>
        <dbReference type="Google" id="ProtNLM"/>
    </source>
</evidence>
<name>A0ABS6ZKC0_9GAMM</name>
<dbReference type="EMBL" id="JAHYCA010000001">
    <property type="protein sequence ID" value="MBW6390203.1"/>
    <property type="molecule type" value="Genomic_DNA"/>
</dbReference>
<gene>
    <name evidence="1" type="ORF">KPL81_03360</name>
</gene>
<accession>A0ABS6ZKC0</accession>
<protein>
    <recommendedName>
        <fullName evidence="3">HTH cro/C1-type domain-containing protein</fullName>
    </recommendedName>
</protein>
<dbReference type="Proteomes" id="UP000769617">
    <property type="component" value="Unassembled WGS sequence"/>
</dbReference>
<sequence length="201" mass="22390">MYETTRLAIGLRMARAAVQLTQSGLAAELGVTKIVIARNEKPDMAMRADTLVRLIYVLRQRGVELDVFSTLDSVRLYMTGGELDAAAMRISRAALSMNQQDFADCIGLTKAIVTRGERPGVTMRSDTWHTFKVKVKELGVVVDWVPMVADLTVVVNRQAIERIETIQQGSLLPGEPGKELIPASLEDNIKSKNWQEKHRIK</sequence>
<evidence type="ECO:0000313" key="2">
    <source>
        <dbReference type="Proteomes" id="UP000769617"/>
    </source>
</evidence>
<organism evidence="1 2">
    <name type="scientific">Billgrantia antri</name>
    <dbReference type="NCBI Taxonomy" id="2846777"/>
    <lineage>
        <taxon>Bacteria</taxon>
        <taxon>Pseudomonadati</taxon>
        <taxon>Pseudomonadota</taxon>
        <taxon>Gammaproteobacteria</taxon>
        <taxon>Oceanospirillales</taxon>
        <taxon>Halomonadaceae</taxon>
        <taxon>Billgrantia</taxon>
    </lineage>
</organism>
<reference evidence="1 2" key="1">
    <citation type="submission" date="2021-07" db="EMBL/GenBank/DDBJ databases">
        <authorList>
            <person name="So Y."/>
        </authorList>
    </citation>
    <scope>NUCLEOTIDE SEQUENCE [LARGE SCALE GENOMIC DNA]</scope>
    <source>
        <strain evidence="1 2">Y3S6</strain>
    </source>
</reference>
<dbReference type="RefSeq" id="WP_219790690.1">
    <property type="nucleotide sequence ID" value="NZ_JAHYCA010000001.1"/>
</dbReference>
<keyword evidence="2" id="KW-1185">Reference proteome</keyword>
<dbReference type="SUPFAM" id="SSF47413">
    <property type="entry name" value="lambda repressor-like DNA-binding domains"/>
    <property type="match status" value="1"/>
</dbReference>
<proteinExistence type="predicted"/>
<comment type="caution">
    <text evidence="1">The sequence shown here is derived from an EMBL/GenBank/DDBJ whole genome shotgun (WGS) entry which is preliminary data.</text>
</comment>
<dbReference type="Gene3D" id="1.10.260.40">
    <property type="entry name" value="lambda repressor-like DNA-binding domains"/>
    <property type="match status" value="1"/>
</dbReference>
<evidence type="ECO:0000313" key="1">
    <source>
        <dbReference type="EMBL" id="MBW6390203.1"/>
    </source>
</evidence>
<dbReference type="InterPro" id="IPR010982">
    <property type="entry name" value="Lambda_DNA-bd_dom_sf"/>
</dbReference>